<organism evidence="1 2">
    <name type="scientific">Thermoflavifilum aggregans</name>
    <dbReference type="NCBI Taxonomy" id="454188"/>
    <lineage>
        <taxon>Bacteria</taxon>
        <taxon>Pseudomonadati</taxon>
        <taxon>Bacteroidota</taxon>
        <taxon>Chitinophagia</taxon>
        <taxon>Chitinophagales</taxon>
        <taxon>Chitinophagaceae</taxon>
        <taxon>Thermoflavifilum</taxon>
    </lineage>
</organism>
<name>A0A2M9CW59_9BACT</name>
<proteinExistence type="predicted"/>
<evidence type="ECO:0000313" key="2">
    <source>
        <dbReference type="Proteomes" id="UP000230000"/>
    </source>
</evidence>
<comment type="caution">
    <text evidence="1">The sequence shown here is derived from an EMBL/GenBank/DDBJ whole genome shotgun (WGS) entry which is preliminary data.</text>
</comment>
<reference evidence="1 2" key="1">
    <citation type="submission" date="2017-11" db="EMBL/GenBank/DDBJ databases">
        <title>Genomic Encyclopedia of Archaeal and Bacterial Type Strains, Phase II (KMG-II): From Individual Species to Whole Genera.</title>
        <authorList>
            <person name="Goeker M."/>
        </authorList>
    </citation>
    <scope>NUCLEOTIDE SEQUENCE [LARGE SCALE GENOMIC DNA]</scope>
    <source>
        <strain evidence="1 2">DSM 27268</strain>
    </source>
</reference>
<accession>A0A2M9CW59</accession>
<dbReference type="Gene3D" id="2.180.10.10">
    <property type="entry name" value="RHS repeat-associated core"/>
    <property type="match status" value="1"/>
</dbReference>
<gene>
    <name evidence="1" type="ORF">BXY57_1634</name>
</gene>
<dbReference type="EMBL" id="PGFG01000001">
    <property type="protein sequence ID" value="PJJ76038.1"/>
    <property type="molecule type" value="Genomic_DNA"/>
</dbReference>
<protein>
    <submittedName>
        <fullName evidence="1">YD repeat-containing protein</fullName>
    </submittedName>
</protein>
<dbReference type="Proteomes" id="UP000230000">
    <property type="component" value="Unassembled WGS sequence"/>
</dbReference>
<keyword evidence="2" id="KW-1185">Reference proteome</keyword>
<dbReference type="AlphaFoldDB" id="A0A2M9CW59"/>
<sequence>MEIHNPRSYLKKLATNILKIRQDSPAPLKNLLKPLCHRNKKTALKTRIRKRLVERAIIFVQKIKVRTWIRYASFMMWVGSCYPLHAQYFYQDLYSTWQTNAKQQLYRQWKVKKIQIYSYDANHERDNSFSVEKQFSPDYRELNSTTHSLVNGDSWLTSRYDSQYRITESLDSSDFAINLTQYQYDPAGRLREIYIVSRTPSTGIGETMLTETHIFQYDSAGHPLRMWKIKNQTDTSVARFITDSNGRVIRETDSLDGRVQNFYFTYTPEGWLSTISRYDSSQQKPITTLQLDYDGDGQISRMTVIAGGNGGSTVWAYAYDERHLVQTERCLADGKTFIGSVEYGYDFY</sequence>
<evidence type="ECO:0000313" key="1">
    <source>
        <dbReference type="EMBL" id="PJJ76038.1"/>
    </source>
</evidence>